<organism evidence="1 2">
    <name type="scientific">Haemophilus paraphrohaemolyticus</name>
    <dbReference type="NCBI Taxonomy" id="736"/>
    <lineage>
        <taxon>Bacteria</taxon>
        <taxon>Pseudomonadati</taxon>
        <taxon>Pseudomonadota</taxon>
        <taxon>Gammaproteobacteria</taxon>
        <taxon>Pasteurellales</taxon>
        <taxon>Pasteurellaceae</taxon>
        <taxon>Haemophilus</taxon>
    </lineage>
</organism>
<proteinExistence type="predicted"/>
<dbReference type="RefSeq" id="WP_111353659.1">
    <property type="nucleotide sequence ID" value="NZ_QEQF01000002.1"/>
</dbReference>
<protein>
    <submittedName>
        <fullName evidence="1">Phage tail protein</fullName>
    </submittedName>
</protein>
<keyword evidence="2" id="KW-1185">Reference proteome</keyword>
<evidence type="ECO:0000313" key="1">
    <source>
        <dbReference type="EMBL" id="RDF11284.1"/>
    </source>
</evidence>
<gene>
    <name evidence="1" type="ORF">DPV92_03235</name>
</gene>
<accession>A0A369ZR86</accession>
<dbReference type="Pfam" id="PF05939">
    <property type="entry name" value="Phage_min_tail"/>
    <property type="match status" value="1"/>
</dbReference>
<dbReference type="Proteomes" id="UP000253945">
    <property type="component" value="Unassembled WGS sequence"/>
</dbReference>
<evidence type="ECO:0000313" key="2">
    <source>
        <dbReference type="Proteomes" id="UP000253945"/>
    </source>
</evidence>
<name>A0A369ZR86_9PAST</name>
<dbReference type="AlphaFoldDB" id="A0A369ZR86"/>
<dbReference type="EMBL" id="QEQF01000002">
    <property type="protein sequence ID" value="RDF11284.1"/>
    <property type="molecule type" value="Genomic_DNA"/>
</dbReference>
<reference evidence="1 2" key="1">
    <citation type="submission" date="2018-05" db="EMBL/GenBank/DDBJ databases">
        <title>Draft Genome Sequences for a Diverse set of 7 Haemophilus Species.</title>
        <authorList>
            <person name="Nichols M."/>
            <person name="Topaz N."/>
            <person name="Wang X."/>
            <person name="Wang X."/>
            <person name="Boxrud D."/>
        </authorList>
    </citation>
    <scope>NUCLEOTIDE SEQUENCE [LARGE SCALE GENOMIC DNA]</scope>
    <source>
        <strain evidence="1 2">C2014016342</strain>
    </source>
</reference>
<comment type="caution">
    <text evidence="1">The sequence shown here is derived from an EMBL/GenBank/DDBJ whole genome shotgun (WGS) entry which is preliminary data.</text>
</comment>
<sequence>METLPYCPKPNYTVSNEPKIKKMDFGDGYQQRRADGLNPQLRKFSVTFNLRNPQAVKLAQFLAKHKGVTAFLFKAENAKVTCPKWTENRGKTHTEIQCEFEEVVE</sequence>
<dbReference type="InterPro" id="IPR010265">
    <property type="entry name" value="Phage_lambda_TipM"/>
</dbReference>